<evidence type="ECO:0000313" key="3">
    <source>
        <dbReference type="WBParaSite" id="ACAC_0000725101-mRNA-1"/>
    </source>
</evidence>
<reference evidence="3" key="2">
    <citation type="submission" date="2016-04" db="UniProtKB">
        <authorList>
            <consortium name="WormBaseParasite"/>
        </authorList>
    </citation>
    <scope>IDENTIFICATION</scope>
</reference>
<feature type="region of interest" description="Disordered" evidence="1">
    <location>
        <begin position="1"/>
        <end position="53"/>
    </location>
</feature>
<accession>A0A158P8M8</accession>
<organism evidence="2 3">
    <name type="scientific">Angiostrongylus cantonensis</name>
    <name type="common">Rat lungworm</name>
    <dbReference type="NCBI Taxonomy" id="6313"/>
    <lineage>
        <taxon>Eukaryota</taxon>
        <taxon>Metazoa</taxon>
        <taxon>Ecdysozoa</taxon>
        <taxon>Nematoda</taxon>
        <taxon>Chromadorea</taxon>
        <taxon>Rhabditida</taxon>
        <taxon>Rhabditina</taxon>
        <taxon>Rhabditomorpha</taxon>
        <taxon>Strongyloidea</taxon>
        <taxon>Metastrongylidae</taxon>
        <taxon>Angiostrongylus</taxon>
    </lineage>
</organism>
<evidence type="ECO:0000313" key="2">
    <source>
        <dbReference type="Proteomes" id="UP000035642"/>
    </source>
</evidence>
<protein>
    <submittedName>
        <fullName evidence="3">Enhancer of polycomb-like protein</fullName>
    </submittedName>
</protein>
<keyword evidence="2" id="KW-1185">Reference proteome</keyword>
<dbReference type="Proteomes" id="UP000035642">
    <property type="component" value="Unassembled WGS sequence"/>
</dbReference>
<evidence type="ECO:0000256" key="1">
    <source>
        <dbReference type="SAM" id="MobiDB-lite"/>
    </source>
</evidence>
<sequence>MAKKRRRNDRLQCGGRPKGTCDRYGNPTSLEHPSTDSLSQSKASSAANDDDDIEVVVDSQESVGSTQYAENSDDDSIIILEDDEWEDSNYDKRMDFKFKAKEICLLYAKFGGKEWEYPLQSECPFRDAQNLLAQRMESFNQMKALCLRLEAYINEDLAAETYLSFDDTTQRDALEIMNIRYEELADDIFGCDGDCVSLFDDDEMSICSDHRTRNQSTSSSEYLDSGANYAEICMQSKLTEVGLRYVNKVYKVLRHTNATVTEYRKKTSQCVENLRAVDLKLSQIRQEFGNLSLLVAEAIDSDWI</sequence>
<feature type="compositionally biased region" description="Polar residues" evidence="1">
    <location>
        <begin position="26"/>
        <end position="38"/>
    </location>
</feature>
<dbReference type="WBParaSite" id="ACAC_0000725101-mRNA-1">
    <property type="protein sequence ID" value="ACAC_0000725101-mRNA-1"/>
    <property type="gene ID" value="ACAC_0000725101"/>
</dbReference>
<name>A0A158P8M8_ANGCA</name>
<dbReference type="AlphaFoldDB" id="A0A158P8M8"/>
<proteinExistence type="predicted"/>
<reference evidence="2" key="1">
    <citation type="submission" date="2012-09" db="EMBL/GenBank/DDBJ databases">
        <authorList>
            <person name="Martin A.A."/>
        </authorList>
    </citation>
    <scope>NUCLEOTIDE SEQUENCE</scope>
</reference>